<feature type="transmembrane region" description="Helical" evidence="7">
    <location>
        <begin position="284"/>
        <end position="305"/>
    </location>
</feature>
<dbReference type="PROSITE" id="PS50850">
    <property type="entry name" value="MFS"/>
    <property type="match status" value="1"/>
</dbReference>
<dbReference type="Pfam" id="PF00083">
    <property type="entry name" value="Sugar_tr"/>
    <property type="match status" value="1"/>
</dbReference>
<feature type="compositionally biased region" description="Polar residues" evidence="6">
    <location>
        <begin position="482"/>
        <end position="491"/>
    </location>
</feature>
<feature type="transmembrane region" description="Helical" evidence="7">
    <location>
        <begin position="175"/>
        <end position="195"/>
    </location>
</feature>
<accession>A0A916X278</accession>
<dbReference type="RefSeq" id="WP_188588958.1">
    <property type="nucleotide sequence ID" value="NZ_BMGC01000068.1"/>
</dbReference>
<evidence type="ECO:0000256" key="3">
    <source>
        <dbReference type="ARBA" id="ARBA00022692"/>
    </source>
</evidence>
<dbReference type="PANTHER" id="PTHR23511">
    <property type="entry name" value="SYNAPTIC VESICLE GLYCOPROTEIN 2"/>
    <property type="match status" value="1"/>
</dbReference>
<keyword evidence="3 7" id="KW-0812">Transmembrane</keyword>
<reference evidence="9" key="2">
    <citation type="submission" date="2020-09" db="EMBL/GenBank/DDBJ databases">
        <authorList>
            <person name="Sun Q."/>
            <person name="Zhou Y."/>
        </authorList>
    </citation>
    <scope>NUCLEOTIDE SEQUENCE</scope>
    <source>
        <strain evidence="9">CGMCC 1.12827</strain>
    </source>
</reference>
<evidence type="ECO:0000256" key="5">
    <source>
        <dbReference type="ARBA" id="ARBA00023136"/>
    </source>
</evidence>
<feature type="transmembrane region" description="Helical" evidence="7">
    <location>
        <begin position="437"/>
        <end position="461"/>
    </location>
</feature>
<comment type="subcellular location">
    <subcellularLocation>
        <location evidence="1">Cell membrane</location>
        <topology evidence="1">Multi-pass membrane protein</topology>
    </subcellularLocation>
</comment>
<keyword evidence="10" id="KW-1185">Reference proteome</keyword>
<dbReference type="CDD" id="cd17316">
    <property type="entry name" value="MFS_SV2_like"/>
    <property type="match status" value="1"/>
</dbReference>
<dbReference type="InterPro" id="IPR005828">
    <property type="entry name" value="MFS_sugar_transport-like"/>
</dbReference>
<feature type="compositionally biased region" description="Basic and acidic residues" evidence="6">
    <location>
        <begin position="472"/>
        <end position="481"/>
    </location>
</feature>
<gene>
    <name evidence="9" type="ORF">GCM10011489_39230</name>
</gene>
<feature type="transmembrane region" description="Helical" evidence="7">
    <location>
        <begin position="201"/>
        <end position="219"/>
    </location>
</feature>
<dbReference type="EMBL" id="BMGC01000068">
    <property type="protein sequence ID" value="GGB48251.1"/>
    <property type="molecule type" value="Genomic_DNA"/>
</dbReference>
<feature type="transmembrane region" description="Helical" evidence="7">
    <location>
        <begin position="350"/>
        <end position="368"/>
    </location>
</feature>
<evidence type="ECO:0000256" key="7">
    <source>
        <dbReference type="SAM" id="Phobius"/>
    </source>
</evidence>
<feature type="transmembrane region" description="Helical" evidence="7">
    <location>
        <begin position="311"/>
        <end position="330"/>
    </location>
</feature>
<keyword evidence="4 7" id="KW-1133">Transmembrane helix</keyword>
<evidence type="ECO:0000259" key="8">
    <source>
        <dbReference type="PROSITE" id="PS50850"/>
    </source>
</evidence>
<dbReference type="AlphaFoldDB" id="A0A916X278"/>
<protein>
    <submittedName>
        <fullName evidence="9">MFS transporter</fullName>
    </submittedName>
</protein>
<evidence type="ECO:0000313" key="10">
    <source>
        <dbReference type="Proteomes" id="UP000621454"/>
    </source>
</evidence>
<dbReference type="GO" id="GO:0022857">
    <property type="term" value="F:transmembrane transporter activity"/>
    <property type="evidence" value="ECO:0007669"/>
    <property type="project" value="InterPro"/>
</dbReference>
<dbReference type="SUPFAM" id="SSF103473">
    <property type="entry name" value="MFS general substrate transporter"/>
    <property type="match status" value="1"/>
</dbReference>
<dbReference type="InterPro" id="IPR020846">
    <property type="entry name" value="MFS_dom"/>
</dbReference>
<comment type="caution">
    <text evidence="9">The sequence shown here is derived from an EMBL/GenBank/DDBJ whole genome shotgun (WGS) entry which is preliminary data.</text>
</comment>
<feature type="transmembrane region" description="Helical" evidence="7">
    <location>
        <begin position="44"/>
        <end position="62"/>
    </location>
</feature>
<evidence type="ECO:0000256" key="6">
    <source>
        <dbReference type="SAM" id="MobiDB-lite"/>
    </source>
</evidence>
<organism evidence="9 10">
    <name type="scientific">Gordonia jinhuaensis</name>
    <dbReference type="NCBI Taxonomy" id="1517702"/>
    <lineage>
        <taxon>Bacteria</taxon>
        <taxon>Bacillati</taxon>
        <taxon>Actinomycetota</taxon>
        <taxon>Actinomycetes</taxon>
        <taxon>Mycobacteriales</taxon>
        <taxon>Gordoniaceae</taxon>
        <taxon>Gordonia</taxon>
    </lineage>
</organism>
<proteinExistence type="predicted"/>
<dbReference type="GO" id="GO:0005886">
    <property type="term" value="C:plasma membrane"/>
    <property type="evidence" value="ECO:0007669"/>
    <property type="project" value="UniProtKB-SubCell"/>
</dbReference>
<feature type="region of interest" description="Disordered" evidence="6">
    <location>
        <begin position="472"/>
        <end position="491"/>
    </location>
</feature>
<evidence type="ECO:0000256" key="2">
    <source>
        <dbReference type="ARBA" id="ARBA00022448"/>
    </source>
</evidence>
<sequence>MPATTDGRTAAHDIHYIRNARDVEAIVGDGVDGGSRRSAQFKSLFIMFIALGGVFVDAYDFSSLSVGTVALKHEFGLSATQVGLLSASMAVSALFGALFGGYFVDKIGRKETFILDLWIFVIAAIGCALAPNLGVLIFFRVLMGLGVGLDFPVALSFVVEYCNRKRRGLFVNSSYMNWYLAALVGFGASYLGYLASASDSLWRIAVGFGAVPAVILVLLRRRYMEESPLWLAHQGDLDEAAMVLRKTRNINVIVQADDSSVEPATSGFADTVRELFSTTYRPRAILAAVIGCLQSIEYYAVIFYLPVISGYIFGGGILNAILGGVIFNAIGLVGSATQAWICDRTGLRPLTLYGSLVAAVSLVAVAYAHSRGNVTIEAVALGVFMIGHTMGPGPQGMAFAALSFPTRMRGSAIGWAQGMLRVGSILGFLFFPMMLSAFGFSTTFALLAAAPLGIVAAVMLIRWEPIGRDVDAEDAMSRQESSRSTASVTGH</sequence>
<evidence type="ECO:0000256" key="1">
    <source>
        <dbReference type="ARBA" id="ARBA00004651"/>
    </source>
</evidence>
<evidence type="ECO:0000256" key="4">
    <source>
        <dbReference type="ARBA" id="ARBA00022989"/>
    </source>
</evidence>
<keyword evidence="5 7" id="KW-0472">Membrane</keyword>
<dbReference type="Proteomes" id="UP000621454">
    <property type="component" value="Unassembled WGS sequence"/>
</dbReference>
<evidence type="ECO:0000313" key="9">
    <source>
        <dbReference type="EMBL" id="GGB48251.1"/>
    </source>
</evidence>
<feature type="transmembrane region" description="Helical" evidence="7">
    <location>
        <begin position="113"/>
        <end position="131"/>
    </location>
</feature>
<feature type="transmembrane region" description="Helical" evidence="7">
    <location>
        <begin position="82"/>
        <end position="104"/>
    </location>
</feature>
<keyword evidence="2" id="KW-0813">Transport</keyword>
<dbReference type="PROSITE" id="PS00217">
    <property type="entry name" value="SUGAR_TRANSPORT_2"/>
    <property type="match status" value="1"/>
</dbReference>
<name>A0A916X278_9ACTN</name>
<feature type="transmembrane region" description="Helical" evidence="7">
    <location>
        <begin position="412"/>
        <end position="431"/>
    </location>
</feature>
<dbReference type="InterPro" id="IPR036259">
    <property type="entry name" value="MFS_trans_sf"/>
</dbReference>
<feature type="domain" description="Major facilitator superfamily (MFS) profile" evidence="8">
    <location>
        <begin position="46"/>
        <end position="468"/>
    </location>
</feature>
<reference evidence="9" key="1">
    <citation type="journal article" date="2014" name="Int. J. Syst. Evol. Microbiol.">
        <title>Complete genome sequence of Corynebacterium casei LMG S-19264T (=DSM 44701T), isolated from a smear-ripened cheese.</title>
        <authorList>
            <consortium name="US DOE Joint Genome Institute (JGI-PGF)"/>
            <person name="Walter F."/>
            <person name="Albersmeier A."/>
            <person name="Kalinowski J."/>
            <person name="Ruckert C."/>
        </authorList>
    </citation>
    <scope>NUCLEOTIDE SEQUENCE</scope>
    <source>
        <strain evidence="9">CGMCC 1.12827</strain>
    </source>
</reference>
<feature type="transmembrane region" description="Helical" evidence="7">
    <location>
        <begin position="137"/>
        <end position="163"/>
    </location>
</feature>
<dbReference type="Gene3D" id="1.20.1250.20">
    <property type="entry name" value="MFS general substrate transporter like domains"/>
    <property type="match status" value="1"/>
</dbReference>
<dbReference type="PANTHER" id="PTHR23511:SF34">
    <property type="entry name" value="SYNAPTIC VESICLE GLYCOPROTEIN 2"/>
    <property type="match status" value="1"/>
</dbReference>
<dbReference type="InterPro" id="IPR005829">
    <property type="entry name" value="Sugar_transporter_CS"/>
</dbReference>